<dbReference type="SUPFAM" id="SSF57667">
    <property type="entry name" value="beta-beta-alpha zinc fingers"/>
    <property type="match status" value="1"/>
</dbReference>
<dbReference type="InterPro" id="IPR041697">
    <property type="entry name" value="Znf-C2H2_11"/>
</dbReference>
<evidence type="ECO:0000256" key="2">
    <source>
        <dbReference type="ARBA" id="ARBA00022723"/>
    </source>
</evidence>
<evidence type="ECO:0000313" key="12">
    <source>
        <dbReference type="EMBL" id="EKV19310.1"/>
    </source>
</evidence>
<evidence type="ECO:0000256" key="8">
    <source>
        <dbReference type="ARBA" id="ARBA00023163"/>
    </source>
</evidence>
<feature type="domain" description="C2H2-type" evidence="11">
    <location>
        <begin position="60"/>
        <end position="86"/>
    </location>
</feature>
<evidence type="ECO:0000256" key="7">
    <source>
        <dbReference type="ARBA" id="ARBA00023125"/>
    </source>
</evidence>
<dbReference type="PROSITE" id="PS50157">
    <property type="entry name" value="ZINC_FINGER_C2H2_2"/>
    <property type="match status" value="3"/>
</dbReference>
<comment type="caution">
    <text evidence="12">The sequence shown here is derived from an EMBL/GenBank/DDBJ whole genome shotgun (WGS) entry which is preliminary data.</text>
</comment>
<evidence type="ECO:0000256" key="10">
    <source>
        <dbReference type="PROSITE-ProRule" id="PRU00042"/>
    </source>
</evidence>
<dbReference type="InterPro" id="IPR036236">
    <property type="entry name" value="Znf_C2H2_sf"/>
</dbReference>
<keyword evidence="13" id="KW-1185">Reference proteome</keyword>
<dbReference type="Proteomes" id="UP000009882">
    <property type="component" value="Unassembled WGS sequence"/>
</dbReference>
<dbReference type="InParanoid" id="K9GBM3"/>
<dbReference type="PANTHER" id="PTHR24409:SF418">
    <property type="entry name" value="SI:CH73-221F6.1"/>
    <property type="match status" value="1"/>
</dbReference>
<name>K9GBM3_PEND2</name>
<dbReference type="HOGENOM" id="CLU_053382_0_1_1"/>
<sequence length="226" mass="25514">MERCDLCDRFFDDRQAFQQHVRDAPVHTLRFGLELCNQTFASQNALNQHTRDLPTHATTYDCVPCGRCFGSQSALDQHVQNSAAHAVSFHCDLCNRTFGSRNALDQHIQYSKAHFTPPSTPLDQFFRSFVGFGYNPKLPPSESYAQLKNFCGWERGDAEDRTAWEEYQSALEAEVKTWFGVEDDLTAWHSLCRAIGIDPLPATCRQGVKVGACLQPGTLHVDTRVL</sequence>
<organism evidence="12 13">
    <name type="scientific">Penicillium digitatum (strain PHI26 / CECT 20796)</name>
    <name type="common">Green mold</name>
    <dbReference type="NCBI Taxonomy" id="1170229"/>
    <lineage>
        <taxon>Eukaryota</taxon>
        <taxon>Fungi</taxon>
        <taxon>Dikarya</taxon>
        <taxon>Ascomycota</taxon>
        <taxon>Pezizomycotina</taxon>
        <taxon>Eurotiomycetes</taxon>
        <taxon>Eurotiomycetidae</taxon>
        <taxon>Eurotiales</taxon>
        <taxon>Aspergillaceae</taxon>
        <taxon>Penicillium</taxon>
    </lineage>
</organism>
<accession>K9GBM3</accession>
<keyword evidence="7" id="KW-0238">DNA-binding</keyword>
<evidence type="ECO:0000256" key="5">
    <source>
        <dbReference type="ARBA" id="ARBA00022833"/>
    </source>
</evidence>
<keyword evidence="8" id="KW-0804">Transcription</keyword>
<dbReference type="GO" id="GO:0008270">
    <property type="term" value="F:zinc ion binding"/>
    <property type="evidence" value="ECO:0007669"/>
    <property type="project" value="UniProtKB-KW"/>
</dbReference>
<gene>
    <name evidence="12" type="ORF">PDIG_03400</name>
</gene>
<evidence type="ECO:0000256" key="9">
    <source>
        <dbReference type="ARBA" id="ARBA00023242"/>
    </source>
</evidence>
<dbReference type="OrthoDB" id="6105938at2759"/>
<keyword evidence="2" id="KW-0479">Metal-binding</keyword>
<dbReference type="Pfam" id="PF12874">
    <property type="entry name" value="zf-met"/>
    <property type="match status" value="3"/>
</dbReference>
<reference evidence="13" key="1">
    <citation type="journal article" date="2012" name="BMC Genomics">
        <title>Genome sequence of the necrotrophic fungus Penicillium digitatum, the main postharvest pathogen of citrus.</title>
        <authorList>
            <person name="Marcet-Houben M."/>
            <person name="Ballester A.-R."/>
            <person name="de la Fuente B."/>
            <person name="Harries E."/>
            <person name="Marcos J.F."/>
            <person name="Gonzalez-Candelas L."/>
            <person name="Gabaldon T."/>
        </authorList>
    </citation>
    <scope>NUCLEOTIDE SEQUENCE [LARGE SCALE GENOMIC DNA]</scope>
    <source>
        <strain evidence="13">PHI26 / CECT 20796</strain>
    </source>
</reference>
<evidence type="ECO:0000256" key="1">
    <source>
        <dbReference type="ARBA" id="ARBA00004123"/>
    </source>
</evidence>
<evidence type="ECO:0000256" key="4">
    <source>
        <dbReference type="ARBA" id="ARBA00022771"/>
    </source>
</evidence>
<dbReference type="Gene3D" id="3.30.160.60">
    <property type="entry name" value="Classic Zinc Finger"/>
    <property type="match status" value="2"/>
</dbReference>
<evidence type="ECO:0000259" key="11">
    <source>
        <dbReference type="PROSITE" id="PS50157"/>
    </source>
</evidence>
<dbReference type="PANTHER" id="PTHR24409">
    <property type="entry name" value="ZINC FINGER PROTEIN 142"/>
    <property type="match status" value="1"/>
</dbReference>
<dbReference type="Pfam" id="PF16622">
    <property type="entry name" value="zf-C2H2_11"/>
    <property type="match status" value="1"/>
</dbReference>
<dbReference type="SMART" id="SM00355">
    <property type="entry name" value="ZnF_C2H2"/>
    <property type="match status" value="4"/>
</dbReference>
<dbReference type="GO" id="GO:0000981">
    <property type="term" value="F:DNA-binding transcription factor activity, RNA polymerase II-specific"/>
    <property type="evidence" value="ECO:0007669"/>
    <property type="project" value="TreeGrafter"/>
</dbReference>
<dbReference type="EMBL" id="AKCT01000024">
    <property type="protein sequence ID" value="EKV19310.1"/>
    <property type="molecule type" value="Genomic_DNA"/>
</dbReference>
<keyword evidence="3" id="KW-0677">Repeat</keyword>
<keyword evidence="5" id="KW-0862">Zinc</keyword>
<dbReference type="InterPro" id="IPR013087">
    <property type="entry name" value="Znf_C2H2_type"/>
</dbReference>
<evidence type="ECO:0000256" key="3">
    <source>
        <dbReference type="ARBA" id="ARBA00022737"/>
    </source>
</evidence>
<evidence type="ECO:0000256" key="6">
    <source>
        <dbReference type="ARBA" id="ARBA00023015"/>
    </source>
</evidence>
<dbReference type="STRING" id="1170229.K9GBM3"/>
<keyword evidence="9" id="KW-0539">Nucleus</keyword>
<comment type="subcellular location">
    <subcellularLocation>
        <location evidence="1">Nucleus</location>
    </subcellularLocation>
</comment>
<dbReference type="OMA" id="WEEYQSA"/>
<dbReference type="GO" id="GO:0000977">
    <property type="term" value="F:RNA polymerase II transcription regulatory region sequence-specific DNA binding"/>
    <property type="evidence" value="ECO:0007669"/>
    <property type="project" value="TreeGrafter"/>
</dbReference>
<dbReference type="GO" id="GO:0005634">
    <property type="term" value="C:nucleus"/>
    <property type="evidence" value="ECO:0007669"/>
    <property type="project" value="UniProtKB-SubCell"/>
</dbReference>
<protein>
    <recommendedName>
        <fullName evidence="11">C2H2-type domain-containing protein</fullName>
    </recommendedName>
</protein>
<evidence type="ECO:0000313" key="13">
    <source>
        <dbReference type="Proteomes" id="UP000009882"/>
    </source>
</evidence>
<feature type="domain" description="C2H2-type" evidence="11">
    <location>
        <begin position="89"/>
        <end position="114"/>
    </location>
</feature>
<keyword evidence="4 10" id="KW-0863">Zinc-finger</keyword>
<keyword evidence="6" id="KW-0805">Transcription regulation</keyword>
<feature type="domain" description="C2H2-type" evidence="11">
    <location>
        <begin position="2"/>
        <end position="28"/>
    </location>
</feature>
<dbReference type="AlphaFoldDB" id="K9GBM3"/>
<proteinExistence type="predicted"/>